<sequence length="184" mass="20217">MATQTPHLPSNELVNPQQLREMEEIELDETPRHGENQNSHRDVGYSGFAAFLSSDDDVFILRRFDMLHARVLLTLKDDLSSLEQDLCIMDAGEGNSGAGGSTIRGGPAGEEGAYGQGLSETARVRRTPFHLHGPPRSTEALTSLRQKVATWLNNMGNPIDAREALFIRADDLVTVVDPPRDITP</sequence>
<name>A0AA40BWK1_9PEZI</name>
<evidence type="ECO:0000259" key="1">
    <source>
        <dbReference type="Pfam" id="PF20237"/>
    </source>
</evidence>
<dbReference type="EMBL" id="JAULSU010000005">
    <property type="protein sequence ID" value="KAK0616401.1"/>
    <property type="molecule type" value="Genomic_DNA"/>
</dbReference>
<dbReference type="Pfam" id="PF20237">
    <property type="entry name" value="DUF6594"/>
    <property type="match status" value="1"/>
</dbReference>
<proteinExistence type="predicted"/>
<dbReference type="PANTHER" id="PTHR34502:SF5">
    <property type="entry name" value="DUF6594 DOMAIN-CONTAINING PROTEIN"/>
    <property type="match status" value="1"/>
</dbReference>
<gene>
    <name evidence="2" type="ORF">B0T14DRAFT_604700</name>
</gene>
<keyword evidence="3" id="KW-1185">Reference proteome</keyword>
<feature type="domain" description="DUF6594" evidence="1">
    <location>
        <begin position="45"/>
        <end position="181"/>
    </location>
</feature>
<dbReference type="InterPro" id="IPR046529">
    <property type="entry name" value="DUF6594"/>
</dbReference>
<evidence type="ECO:0000313" key="3">
    <source>
        <dbReference type="Proteomes" id="UP001175000"/>
    </source>
</evidence>
<dbReference type="AlphaFoldDB" id="A0AA40BWK1"/>
<evidence type="ECO:0000313" key="2">
    <source>
        <dbReference type="EMBL" id="KAK0616401.1"/>
    </source>
</evidence>
<protein>
    <recommendedName>
        <fullName evidence="1">DUF6594 domain-containing protein</fullName>
    </recommendedName>
</protein>
<dbReference type="PANTHER" id="PTHR34502">
    <property type="entry name" value="DUF6594 DOMAIN-CONTAINING PROTEIN-RELATED"/>
    <property type="match status" value="1"/>
</dbReference>
<comment type="caution">
    <text evidence="2">The sequence shown here is derived from an EMBL/GenBank/DDBJ whole genome shotgun (WGS) entry which is preliminary data.</text>
</comment>
<organism evidence="2 3">
    <name type="scientific">Immersiella caudata</name>
    <dbReference type="NCBI Taxonomy" id="314043"/>
    <lineage>
        <taxon>Eukaryota</taxon>
        <taxon>Fungi</taxon>
        <taxon>Dikarya</taxon>
        <taxon>Ascomycota</taxon>
        <taxon>Pezizomycotina</taxon>
        <taxon>Sordariomycetes</taxon>
        <taxon>Sordariomycetidae</taxon>
        <taxon>Sordariales</taxon>
        <taxon>Lasiosphaeriaceae</taxon>
        <taxon>Immersiella</taxon>
    </lineage>
</organism>
<accession>A0AA40BWK1</accession>
<dbReference type="Proteomes" id="UP001175000">
    <property type="component" value="Unassembled WGS sequence"/>
</dbReference>
<reference evidence="2" key="1">
    <citation type="submission" date="2023-06" db="EMBL/GenBank/DDBJ databases">
        <title>Genome-scale phylogeny and comparative genomics of the fungal order Sordariales.</title>
        <authorList>
            <consortium name="Lawrence Berkeley National Laboratory"/>
            <person name="Hensen N."/>
            <person name="Bonometti L."/>
            <person name="Westerberg I."/>
            <person name="Brannstrom I.O."/>
            <person name="Guillou S."/>
            <person name="Cros-Aarteil S."/>
            <person name="Calhoun S."/>
            <person name="Haridas S."/>
            <person name="Kuo A."/>
            <person name="Mondo S."/>
            <person name="Pangilinan J."/>
            <person name="Riley R."/>
            <person name="Labutti K."/>
            <person name="Andreopoulos B."/>
            <person name="Lipzen A."/>
            <person name="Chen C."/>
            <person name="Yanf M."/>
            <person name="Daum C."/>
            <person name="Ng V."/>
            <person name="Clum A."/>
            <person name="Steindorff A."/>
            <person name="Ohm R."/>
            <person name="Martin F."/>
            <person name="Silar P."/>
            <person name="Natvig D."/>
            <person name="Lalanne C."/>
            <person name="Gautier V."/>
            <person name="Ament-Velasquez S.L."/>
            <person name="Kruys A."/>
            <person name="Hutchinson M.I."/>
            <person name="Powell A.J."/>
            <person name="Barry K."/>
            <person name="Miller A.N."/>
            <person name="Grigoriev I.V."/>
            <person name="Debuchy R."/>
            <person name="Gladieux P."/>
            <person name="Thoren M.H."/>
            <person name="Johannesson H."/>
        </authorList>
    </citation>
    <scope>NUCLEOTIDE SEQUENCE</scope>
    <source>
        <strain evidence="2">CBS 606.72</strain>
    </source>
</reference>